<dbReference type="GO" id="GO:0140098">
    <property type="term" value="F:catalytic activity, acting on RNA"/>
    <property type="evidence" value="ECO:0007669"/>
    <property type="project" value="UniProtKB-ARBA"/>
</dbReference>
<dbReference type="InterPro" id="IPR040503">
    <property type="entry name" value="TRHO_N"/>
</dbReference>
<dbReference type="PROSITE" id="PS50206">
    <property type="entry name" value="RHODANESE_3"/>
    <property type="match status" value="1"/>
</dbReference>
<dbReference type="HAMAP" id="MF_00469">
    <property type="entry name" value="TrhO"/>
    <property type="match status" value="1"/>
</dbReference>
<dbReference type="GO" id="GO:0006400">
    <property type="term" value="P:tRNA modification"/>
    <property type="evidence" value="ECO:0007669"/>
    <property type="project" value="UniProtKB-UniRule"/>
</dbReference>
<dbReference type="Proteomes" id="UP000588068">
    <property type="component" value="Unassembled WGS sequence"/>
</dbReference>
<comment type="similarity">
    <text evidence="2">Belongs to the TrhO family.</text>
</comment>
<dbReference type="GO" id="GO:0003723">
    <property type="term" value="F:RNA binding"/>
    <property type="evidence" value="ECO:0007669"/>
    <property type="project" value="InterPro"/>
</dbReference>
<sequence length="599" mass="67502">MKPILNAAAYKFLPLSDLMAKRDRLRVLCEQWQLKGSILLSPEGINLFVAGEADQVESLLAELRSWPGLADLQPKLSGTEAQPFRRMLVRVKNEIIAFGVEGIDPSRHTSAKLPATELKRWLDEKRPVTLLDTRNRYEVKLGTFRNALPIDIDHFRDFPAAVAQLPAGLKEQPIVMFCTGGIRCEKAGPFMEREGFRHVYQLEGGILKYFEECGAAHYEGECFVFDQRTGLDAHLQPTQSAQCFKCRLPLTEEDQRHEHHVPGESCRYCYRTPAEKMTSVLSARHEEVKRIIDPLPGSQPHDHFRPVSIPAECDGQRLIEALCHVVKHVPEETWLERCALGLVLDADDRSCEPHRIVHAGERYRHKFPAVIEPDVNMRLEILYEDEALFIVNKPAPLPMHAGGRFYRNTLKYVLDALYAPQKPRPSHRLDANTTGALVVARTQFIAKKIQTQFARGEVEKRYLVRVHGHPTDDNFACDAPISVDAGKLGSRFIDHESGLAARTEFSVLDRLADGSSLLEARPLTGRTNQIRVHLWHLGFPVCGDPAYVRGKELGDSQTLDINAPPLCLHAWQVSFEHPLHRQTVTFTAPPPGWASVTPA</sequence>
<accession>A0A841HS54</accession>
<dbReference type="SUPFAM" id="SSF52821">
    <property type="entry name" value="Rhodanese/Cell cycle control phosphatase"/>
    <property type="match status" value="1"/>
</dbReference>
<comment type="function">
    <text evidence="2">Catalyzes oxygen-dependent 5-hydroxyuridine (ho5U) modification at position 34 in tRNAs.</text>
</comment>
<dbReference type="GO" id="GO:0009982">
    <property type="term" value="F:pseudouridine synthase activity"/>
    <property type="evidence" value="ECO:0007669"/>
    <property type="project" value="InterPro"/>
</dbReference>
<dbReference type="PANTHER" id="PTHR43268">
    <property type="entry name" value="THIOSULFATE SULFURTRANSFERASE/RHODANESE-LIKE DOMAIN-CONTAINING PROTEIN 2"/>
    <property type="match status" value="1"/>
</dbReference>
<dbReference type="CDD" id="cd02869">
    <property type="entry name" value="PseudoU_synth_RluA_like"/>
    <property type="match status" value="1"/>
</dbReference>
<keyword evidence="2" id="KW-0560">Oxidoreductase</keyword>
<feature type="active site" evidence="3">
    <location>
        <position position="430"/>
    </location>
</feature>
<dbReference type="GO" id="GO:0001522">
    <property type="term" value="P:pseudouridine synthesis"/>
    <property type="evidence" value="ECO:0007669"/>
    <property type="project" value="InterPro"/>
</dbReference>
<evidence type="ECO:0000313" key="6">
    <source>
        <dbReference type="Proteomes" id="UP000588068"/>
    </source>
</evidence>
<keyword evidence="6" id="KW-1185">Reference proteome</keyword>
<dbReference type="InterPro" id="IPR020103">
    <property type="entry name" value="PsdUridine_synth_cat_dom_sf"/>
</dbReference>
<dbReference type="InterPro" id="IPR001763">
    <property type="entry name" value="Rhodanese-like_dom"/>
</dbReference>
<dbReference type="Pfam" id="PF00581">
    <property type="entry name" value="Rhodanese"/>
    <property type="match status" value="1"/>
</dbReference>
<dbReference type="Pfam" id="PF17773">
    <property type="entry name" value="UPF0176_N"/>
    <property type="match status" value="1"/>
</dbReference>
<reference evidence="5 6" key="1">
    <citation type="submission" date="2020-08" db="EMBL/GenBank/DDBJ databases">
        <title>Genomic Encyclopedia of Type Strains, Phase IV (KMG-IV): sequencing the most valuable type-strain genomes for metagenomic binning, comparative biology and taxonomic classification.</title>
        <authorList>
            <person name="Goeker M."/>
        </authorList>
    </citation>
    <scope>NUCLEOTIDE SEQUENCE [LARGE SCALE GENOMIC DNA]</scope>
    <source>
        <strain evidence="5 6">DSM 26723</strain>
    </source>
</reference>
<dbReference type="EMBL" id="JACHHZ010000006">
    <property type="protein sequence ID" value="MBB6096117.1"/>
    <property type="molecule type" value="Genomic_DNA"/>
</dbReference>
<keyword evidence="2" id="KW-0819">tRNA processing</keyword>
<dbReference type="InterPro" id="IPR006145">
    <property type="entry name" value="PsdUridine_synth_RsuA/RluA"/>
</dbReference>
<dbReference type="Gene3D" id="3.30.2350.10">
    <property type="entry name" value="Pseudouridine synthase"/>
    <property type="match status" value="1"/>
</dbReference>
<dbReference type="EC" id="1.14.-.-" evidence="2"/>
<dbReference type="PANTHER" id="PTHR43268:SF3">
    <property type="entry name" value="RHODANESE-LIKE DOMAIN-CONTAINING PROTEIN 7-RELATED"/>
    <property type="match status" value="1"/>
</dbReference>
<dbReference type="RefSeq" id="WP_184335488.1">
    <property type="nucleotide sequence ID" value="NZ_JACHHZ010000006.1"/>
</dbReference>
<dbReference type="Gene3D" id="3.40.250.10">
    <property type="entry name" value="Rhodanese-like domain"/>
    <property type="match status" value="1"/>
</dbReference>
<comment type="caution">
    <text evidence="5">The sequence shown here is derived from an EMBL/GenBank/DDBJ whole genome shotgun (WGS) entry which is preliminary data.</text>
</comment>
<dbReference type="AlphaFoldDB" id="A0A841HS54"/>
<comment type="similarity">
    <text evidence="1">Belongs to the pseudouridine synthase RluA family.</text>
</comment>
<protein>
    <recommendedName>
        <fullName evidence="2">tRNA uridine(34) hydroxylase</fullName>
        <ecNumber evidence="2">1.14.-.-</ecNumber>
    </recommendedName>
    <alternativeName>
        <fullName evidence="2">tRNA hydroxylation protein O</fullName>
    </alternativeName>
</protein>
<dbReference type="NCBIfam" id="TIGR00005">
    <property type="entry name" value="rluA_subfam"/>
    <property type="match status" value="1"/>
</dbReference>
<feature type="domain" description="Rhodanese" evidence="4">
    <location>
        <begin position="124"/>
        <end position="218"/>
    </location>
</feature>
<dbReference type="SUPFAM" id="SSF55120">
    <property type="entry name" value="Pseudouridine synthase"/>
    <property type="match status" value="1"/>
</dbReference>
<dbReference type="Pfam" id="PF00849">
    <property type="entry name" value="PseudoU_synth_2"/>
    <property type="match status" value="1"/>
</dbReference>
<dbReference type="InterPro" id="IPR006225">
    <property type="entry name" value="PsdUridine_synth_RluC/D"/>
</dbReference>
<proteinExistence type="inferred from homology"/>
<evidence type="ECO:0000259" key="4">
    <source>
        <dbReference type="PROSITE" id="PS50206"/>
    </source>
</evidence>
<evidence type="ECO:0000256" key="1">
    <source>
        <dbReference type="ARBA" id="ARBA00010876"/>
    </source>
</evidence>
<comment type="catalytic activity">
    <reaction evidence="2">
        <text>uridine(34) in tRNA + AH2 + O2 = 5-hydroxyuridine(34) in tRNA + A + H2O</text>
        <dbReference type="Rhea" id="RHEA:64224"/>
        <dbReference type="Rhea" id="RHEA-COMP:11727"/>
        <dbReference type="Rhea" id="RHEA-COMP:13381"/>
        <dbReference type="ChEBI" id="CHEBI:13193"/>
        <dbReference type="ChEBI" id="CHEBI:15377"/>
        <dbReference type="ChEBI" id="CHEBI:15379"/>
        <dbReference type="ChEBI" id="CHEBI:17499"/>
        <dbReference type="ChEBI" id="CHEBI:65315"/>
        <dbReference type="ChEBI" id="CHEBI:136877"/>
    </reaction>
</comment>
<name>A0A841HS54_9GAMM</name>
<dbReference type="SMART" id="SM00450">
    <property type="entry name" value="RHOD"/>
    <property type="match status" value="1"/>
</dbReference>
<evidence type="ECO:0000256" key="3">
    <source>
        <dbReference type="PIRSR" id="PIRSR606225-1"/>
    </source>
</evidence>
<dbReference type="Gene3D" id="3.30.70.100">
    <property type="match status" value="1"/>
</dbReference>
<dbReference type="CDD" id="cd01518">
    <property type="entry name" value="RHOD_YceA"/>
    <property type="match status" value="1"/>
</dbReference>
<dbReference type="InterPro" id="IPR020936">
    <property type="entry name" value="TrhO"/>
</dbReference>
<evidence type="ECO:0000256" key="2">
    <source>
        <dbReference type="HAMAP-Rule" id="MF_00469"/>
    </source>
</evidence>
<dbReference type="GO" id="GO:0016705">
    <property type="term" value="F:oxidoreductase activity, acting on paired donors, with incorporation or reduction of molecular oxygen"/>
    <property type="evidence" value="ECO:0007669"/>
    <property type="project" value="UniProtKB-UniRule"/>
</dbReference>
<gene>
    <name evidence="2" type="primary">trhO</name>
    <name evidence="5" type="ORF">HNQ60_005008</name>
</gene>
<organism evidence="5 6">
    <name type="scientific">Povalibacter uvarum</name>
    <dbReference type="NCBI Taxonomy" id="732238"/>
    <lineage>
        <taxon>Bacteria</taxon>
        <taxon>Pseudomonadati</taxon>
        <taxon>Pseudomonadota</taxon>
        <taxon>Gammaproteobacteria</taxon>
        <taxon>Steroidobacterales</taxon>
        <taxon>Steroidobacteraceae</taxon>
        <taxon>Povalibacter</taxon>
    </lineage>
</organism>
<dbReference type="InterPro" id="IPR036873">
    <property type="entry name" value="Rhodanese-like_dom_sf"/>
</dbReference>
<evidence type="ECO:0000313" key="5">
    <source>
        <dbReference type="EMBL" id="MBB6096117.1"/>
    </source>
</evidence>